<keyword evidence="3" id="KW-0238">DNA-binding</keyword>
<dbReference type="Gene3D" id="3.40.190.10">
    <property type="entry name" value="Periplasmic binding protein-like II"/>
    <property type="match status" value="2"/>
</dbReference>
<dbReference type="OrthoDB" id="5526340at2"/>
<dbReference type="SUPFAM" id="SSF46785">
    <property type="entry name" value="Winged helix' DNA-binding domain"/>
    <property type="match status" value="1"/>
</dbReference>
<comment type="caution">
    <text evidence="6">The sequence shown here is derived from an EMBL/GenBank/DDBJ whole genome shotgun (WGS) entry which is preliminary data.</text>
</comment>
<sequence length="308" mass="34065">MRRLPPLSQLRAFEAAARHRSFKLAAEELAVTAAAVSHQIRQLETWLGLALFERHTRRVELTAAAHSLLPVLRQGFDAFAEALAALAPPRAQAVTLAVTPAFAAHWLLPRLPRFQQLHPRVELRILASHAVVDLTHGGADLAVRYGGRDEAELEAQALPDDRFLPVASPRLALRTPADLAAQRLIHFDWHRPAPDRPTWTHWLRQARLRHGDVRGGLRFSEESHAIQAAVAGQGVALLSHSLVQDDLARGVLVAPFGPELPAPAGRLLRQRGHAGPAQQAVWDWLTAEFAPPPRGRGRDRARSVRLRR</sequence>
<dbReference type="PROSITE" id="PS50931">
    <property type="entry name" value="HTH_LYSR"/>
    <property type="match status" value="1"/>
</dbReference>
<comment type="similarity">
    <text evidence="1">Belongs to the LysR transcriptional regulatory family.</text>
</comment>
<dbReference type="PRINTS" id="PR00039">
    <property type="entry name" value="HTHLYSR"/>
</dbReference>
<keyword evidence="4" id="KW-0804">Transcription</keyword>
<evidence type="ECO:0000256" key="2">
    <source>
        <dbReference type="ARBA" id="ARBA00023015"/>
    </source>
</evidence>
<evidence type="ECO:0000256" key="4">
    <source>
        <dbReference type="ARBA" id="ARBA00023163"/>
    </source>
</evidence>
<feature type="domain" description="HTH lysR-type" evidence="5">
    <location>
        <begin position="5"/>
        <end position="62"/>
    </location>
</feature>
<accession>A0A371K155</accession>
<dbReference type="Pfam" id="PF00126">
    <property type="entry name" value="HTH_1"/>
    <property type="match status" value="1"/>
</dbReference>
<dbReference type="InterPro" id="IPR036390">
    <property type="entry name" value="WH_DNA-bd_sf"/>
</dbReference>
<dbReference type="InterPro" id="IPR000847">
    <property type="entry name" value="LysR_HTH_N"/>
</dbReference>
<organism evidence="6 7">
    <name type="scientific">Lysobacter silvisoli</name>
    <dbReference type="NCBI Taxonomy" id="2293254"/>
    <lineage>
        <taxon>Bacteria</taxon>
        <taxon>Pseudomonadati</taxon>
        <taxon>Pseudomonadota</taxon>
        <taxon>Gammaproteobacteria</taxon>
        <taxon>Lysobacterales</taxon>
        <taxon>Lysobacteraceae</taxon>
        <taxon>Lysobacter</taxon>
    </lineage>
</organism>
<keyword evidence="2" id="KW-0805">Transcription regulation</keyword>
<dbReference type="FunFam" id="1.10.10.10:FF:000038">
    <property type="entry name" value="Glycine cleavage system transcriptional activator"/>
    <property type="match status" value="1"/>
</dbReference>
<gene>
    <name evidence="6" type="ORF">DX914_00085</name>
</gene>
<dbReference type="GO" id="GO:0006351">
    <property type="term" value="P:DNA-templated transcription"/>
    <property type="evidence" value="ECO:0007669"/>
    <property type="project" value="TreeGrafter"/>
</dbReference>
<dbReference type="EMBL" id="QTSU01000001">
    <property type="protein sequence ID" value="RDZ27624.1"/>
    <property type="molecule type" value="Genomic_DNA"/>
</dbReference>
<keyword evidence="7" id="KW-1185">Reference proteome</keyword>
<dbReference type="SUPFAM" id="SSF53850">
    <property type="entry name" value="Periplasmic binding protein-like II"/>
    <property type="match status" value="1"/>
</dbReference>
<proteinExistence type="inferred from homology"/>
<evidence type="ECO:0000259" key="5">
    <source>
        <dbReference type="PROSITE" id="PS50931"/>
    </source>
</evidence>
<dbReference type="Gene3D" id="1.10.10.10">
    <property type="entry name" value="Winged helix-like DNA-binding domain superfamily/Winged helix DNA-binding domain"/>
    <property type="match status" value="1"/>
</dbReference>
<dbReference type="InterPro" id="IPR005119">
    <property type="entry name" value="LysR_subst-bd"/>
</dbReference>
<dbReference type="PANTHER" id="PTHR30537:SF26">
    <property type="entry name" value="GLYCINE CLEAVAGE SYSTEM TRANSCRIPTIONAL ACTIVATOR"/>
    <property type="match status" value="1"/>
</dbReference>
<dbReference type="Proteomes" id="UP000264492">
    <property type="component" value="Unassembled WGS sequence"/>
</dbReference>
<dbReference type="GO" id="GO:0043565">
    <property type="term" value="F:sequence-specific DNA binding"/>
    <property type="evidence" value="ECO:0007669"/>
    <property type="project" value="TreeGrafter"/>
</dbReference>
<name>A0A371K155_9GAMM</name>
<dbReference type="RefSeq" id="WP_115857076.1">
    <property type="nucleotide sequence ID" value="NZ_QTSU01000001.1"/>
</dbReference>
<dbReference type="PANTHER" id="PTHR30537">
    <property type="entry name" value="HTH-TYPE TRANSCRIPTIONAL REGULATOR"/>
    <property type="match status" value="1"/>
</dbReference>
<dbReference type="CDD" id="cd08432">
    <property type="entry name" value="PBP2_GcdR_TrpI_HvrB_AmpR_like"/>
    <property type="match status" value="1"/>
</dbReference>
<protein>
    <submittedName>
        <fullName evidence="6">LysR family transcriptional regulator</fullName>
    </submittedName>
</protein>
<evidence type="ECO:0000256" key="3">
    <source>
        <dbReference type="ARBA" id="ARBA00023125"/>
    </source>
</evidence>
<evidence type="ECO:0000313" key="6">
    <source>
        <dbReference type="EMBL" id="RDZ27624.1"/>
    </source>
</evidence>
<dbReference type="InterPro" id="IPR058163">
    <property type="entry name" value="LysR-type_TF_proteobact-type"/>
</dbReference>
<reference evidence="6 7" key="1">
    <citation type="submission" date="2018-08" db="EMBL/GenBank/DDBJ databases">
        <title>Lysobacter sp. zong2l5, whole genome shotgun sequence.</title>
        <authorList>
            <person name="Zhang X."/>
            <person name="Feng G."/>
            <person name="Zhu H."/>
        </authorList>
    </citation>
    <scope>NUCLEOTIDE SEQUENCE [LARGE SCALE GENOMIC DNA]</scope>
    <source>
        <strain evidence="7">zong2l5</strain>
    </source>
</reference>
<evidence type="ECO:0000313" key="7">
    <source>
        <dbReference type="Proteomes" id="UP000264492"/>
    </source>
</evidence>
<dbReference type="AlphaFoldDB" id="A0A371K155"/>
<evidence type="ECO:0000256" key="1">
    <source>
        <dbReference type="ARBA" id="ARBA00009437"/>
    </source>
</evidence>
<dbReference type="Pfam" id="PF03466">
    <property type="entry name" value="LysR_substrate"/>
    <property type="match status" value="1"/>
</dbReference>
<dbReference type="InterPro" id="IPR036388">
    <property type="entry name" value="WH-like_DNA-bd_sf"/>
</dbReference>
<dbReference type="GO" id="GO:0003700">
    <property type="term" value="F:DNA-binding transcription factor activity"/>
    <property type="evidence" value="ECO:0007669"/>
    <property type="project" value="InterPro"/>
</dbReference>